<feature type="transmembrane region" description="Helical" evidence="1">
    <location>
        <begin position="6"/>
        <end position="24"/>
    </location>
</feature>
<keyword evidence="3" id="KW-1185">Reference proteome</keyword>
<evidence type="ECO:0000313" key="2">
    <source>
        <dbReference type="EMBL" id="APH06302.1"/>
    </source>
</evidence>
<feature type="transmembrane region" description="Helical" evidence="1">
    <location>
        <begin position="68"/>
        <end position="89"/>
    </location>
</feature>
<organism evidence="2 3">
    <name type="scientific">Bacillus weihaiensis</name>
    <dbReference type="NCBI Taxonomy" id="1547283"/>
    <lineage>
        <taxon>Bacteria</taxon>
        <taxon>Bacillati</taxon>
        <taxon>Bacillota</taxon>
        <taxon>Bacilli</taxon>
        <taxon>Bacillales</taxon>
        <taxon>Bacillaceae</taxon>
        <taxon>Bacillus</taxon>
    </lineage>
</organism>
<dbReference type="RefSeq" id="WP_072581102.1">
    <property type="nucleotide sequence ID" value="NZ_CP016020.1"/>
</dbReference>
<keyword evidence="1" id="KW-0472">Membrane</keyword>
<accession>A0A1L3MVF1</accession>
<dbReference type="EMBL" id="CP016020">
    <property type="protein sequence ID" value="APH06302.1"/>
    <property type="molecule type" value="Genomic_DNA"/>
</dbReference>
<proteinExistence type="predicted"/>
<feature type="transmembrane region" description="Helical" evidence="1">
    <location>
        <begin position="36"/>
        <end position="56"/>
    </location>
</feature>
<dbReference type="AlphaFoldDB" id="A0A1L3MVF1"/>
<dbReference type="Proteomes" id="UP000181936">
    <property type="component" value="Chromosome"/>
</dbReference>
<protein>
    <submittedName>
        <fullName evidence="2">3-isopropylmalate dehydrogenase</fullName>
    </submittedName>
</protein>
<reference evidence="2 3" key="1">
    <citation type="journal article" date="2016" name="Sci. Rep.">
        <title>Complete genome sequence and transcriptomic analysis of a novel marine strain Bacillus weihaiensis reveals the mechanism of brown algae degradation.</title>
        <authorList>
            <person name="Zhu Y."/>
            <person name="Chen P."/>
            <person name="Bao Y."/>
            <person name="Men Y."/>
            <person name="Zeng Y."/>
            <person name="Yang J."/>
            <person name="Sun J."/>
            <person name="Sun Y."/>
        </authorList>
    </citation>
    <scope>NUCLEOTIDE SEQUENCE [LARGE SCALE GENOMIC DNA]</scope>
    <source>
        <strain evidence="2 3">Alg07</strain>
    </source>
</reference>
<dbReference type="KEGG" id="bwh:A9C19_17075"/>
<evidence type="ECO:0000313" key="3">
    <source>
        <dbReference type="Proteomes" id="UP000181936"/>
    </source>
</evidence>
<keyword evidence="1" id="KW-0812">Transmembrane</keyword>
<gene>
    <name evidence="2" type="ORF">A9C19_17075</name>
</gene>
<dbReference type="STRING" id="1547283.A9C19_17075"/>
<evidence type="ECO:0000256" key="1">
    <source>
        <dbReference type="SAM" id="Phobius"/>
    </source>
</evidence>
<sequence>MSNFFILLMGFFIVVANVIGYILYKKKQNLYSGAFAILLSAGLFGGMGGILALFVIRDPFAIFYGLQVGYFLLINSAIAFIIAIIVTVIKRYNNQTA</sequence>
<keyword evidence="1" id="KW-1133">Transmembrane helix</keyword>
<dbReference type="OrthoDB" id="2428290at2"/>
<name>A0A1L3MVF1_9BACI</name>